<dbReference type="AlphaFoldDB" id="A0A1F7V854"/>
<name>A0A1F7V854_9BACT</name>
<dbReference type="Proteomes" id="UP000176593">
    <property type="component" value="Unassembled WGS sequence"/>
</dbReference>
<comment type="caution">
    <text evidence="1">The sequence shown here is derived from an EMBL/GenBank/DDBJ whole genome shotgun (WGS) entry which is preliminary data.</text>
</comment>
<reference evidence="1 2" key="1">
    <citation type="journal article" date="2016" name="Nat. Commun.">
        <title>Thousands of microbial genomes shed light on interconnected biogeochemical processes in an aquifer system.</title>
        <authorList>
            <person name="Anantharaman K."/>
            <person name="Brown C.T."/>
            <person name="Hug L.A."/>
            <person name="Sharon I."/>
            <person name="Castelle C.J."/>
            <person name="Probst A.J."/>
            <person name="Thomas B.C."/>
            <person name="Singh A."/>
            <person name="Wilkins M.J."/>
            <person name="Karaoz U."/>
            <person name="Brodie E.L."/>
            <person name="Williams K.H."/>
            <person name="Hubbard S.S."/>
            <person name="Banfield J.F."/>
        </authorList>
    </citation>
    <scope>NUCLEOTIDE SEQUENCE [LARGE SCALE GENOMIC DNA]</scope>
</reference>
<protein>
    <submittedName>
        <fullName evidence="1">Uncharacterized protein</fullName>
    </submittedName>
</protein>
<accession>A0A1F7V854</accession>
<proteinExistence type="predicted"/>
<gene>
    <name evidence="1" type="ORF">A3I41_01600</name>
</gene>
<organism evidence="1 2">
    <name type="scientific">Candidatus Uhrbacteria bacterium RIFCSPLOWO2_02_FULL_48_18</name>
    <dbReference type="NCBI Taxonomy" id="1802408"/>
    <lineage>
        <taxon>Bacteria</taxon>
        <taxon>Candidatus Uhriibacteriota</taxon>
    </lineage>
</organism>
<evidence type="ECO:0000313" key="2">
    <source>
        <dbReference type="Proteomes" id="UP000176593"/>
    </source>
</evidence>
<evidence type="ECO:0000313" key="1">
    <source>
        <dbReference type="EMBL" id="OGL86238.1"/>
    </source>
</evidence>
<dbReference type="EMBL" id="MGEQ01000010">
    <property type="protein sequence ID" value="OGL86238.1"/>
    <property type="molecule type" value="Genomic_DNA"/>
</dbReference>
<sequence>MILWGLSVFLAWVSWARGGKGNLSWLDTRSYEFCLSGNTTALARKTKIEFCFSLASFVVRISSRPPWRESWARDQKTNARIALVFGSSFKNE</sequence>